<evidence type="ECO:0000313" key="2">
    <source>
        <dbReference type="Proteomes" id="UP001501666"/>
    </source>
</evidence>
<organism evidence="1 2">
    <name type="scientific">Nonomuraea recticatena</name>
    <dbReference type="NCBI Taxonomy" id="46178"/>
    <lineage>
        <taxon>Bacteria</taxon>
        <taxon>Bacillati</taxon>
        <taxon>Actinomycetota</taxon>
        <taxon>Actinomycetes</taxon>
        <taxon>Streptosporangiales</taxon>
        <taxon>Streptosporangiaceae</taxon>
        <taxon>Nonomuraea</taxon>
    </lineage>
</organism>
<dbReference type="EMBL" id="BAAATE010000013">
    <property type="protein sequence ID" value="GAA2669936.1"/>
    <property type="molecule type" value="Genomic_DNA"/>
</dbReference>
<evidence type="ECO:0000313" key="1">
    <source>
        <dbReference type="EMBL" id="GAA2669936.1"/>
    </source>
</evidence>
<name>A0ABP6EM97_9ACTN</name>
<comment type="caution">
    <text evidence="1">The sequence shown here is derived from an EMBL/GenBank/DDBJ whole genome shotgun (WGS) entry which is preliminary data.</text>
</comment>
<protein>
    <submittedName>
        <fullName evidence="1">Uncharacterized protein</fullName>
    </submittedName>
</protein>
<sequence>MPLPPAEIRRRLAYIRYLHSLGVDQARLPEPLSSASVLMLHDAAERLLLNPAAE</sequence>
<reference evidence="2" key="1">
    <citation type="journal article" date="2019" name="Int. J. Syst. Evol. Microbiol.">
        <title>The Global Catalogue of Microorganisms (GCM) 10K type strain sequencing project: providing services to taxonomists for standard genome sequencing and annotation.</title>
        <authorList>
            <consortium name="The Broad Institute Genomics Platform"/>
            <consortium name="The Broad Institute Genome Sequencing Center for Infectious Disease"/>
            <person name="Wu L."/>
            <person name="Ma J."/>
        </authorList>
    </citation>
    <scope>NUCLEOTIDE SEQUENCE [LARGE SCALE GENOMIC DNA]</scope>
    <source>
        <strain evidence="2">JCM 6835</strain>
    </source>
</reference>
<keyword evidence="2" id="KW-1185">Reference proteome</keyword>
<gene>
    <name evidence="1" type="ORF">GCM10010412_048650</name>
</gene>
<dbReference type="Proteomes" id="UP001501666">
    <property type="component" value="Unassembled WGS sequence"/>
</dbReference>
<accession>A0ABP6EM97</accession>
<proteinExistence type="predicted"/>
<dbReference type="RefSeq" id="WP_346149638.1">
    <property type="nucleotide sequence ID" value="NZ_BAAATE010000013.1"/>
</dbReference>